<sequence>MKKVLLIIGVLVFVVVVIFITVSFAKSPILVTNTENHGNSTILTKNMKISSIAFGNNTRIPVKYTCNGQDINPPLQFVGVPQDAKSLVLIVDDPDAPMGTWVHWVVYNIEPSVKQVNEKSVPQGGIEAKTSVGKPSYSGPCPPSGTHRYFFKVYALDTTLVFERRDQVDKRLVEEKMKGHVIDQAEMIGLYSQQK</sequence>
<evidence type="ECO:0000313" key="2">
    <source>
        <dbReference type="Proteomes" id="UP000635565"/>
    </source>
</evidence>
<dbReference type="InterPro" id="IPR008914">
    <property type="entry name" value="PEBP"/>
</dbReference>
<dbReference type="InterPro" id="IPR005247">
    <property type="entry name" value="YbhB_YbcL/LppC-like"/>
</dbReference>
<dbReference type="InterPro" id="IPR036610">
    <property type="entry name" value="PEBP-like_sf"/>
</dbReference>
<evidence type="ECO:0000313" key="1">
    <source>
        <dbReference type="EMBL" id="GHO85199.1"/>
    </source>
</evidence>
<reference evidence="1 2" key="1">
    <citation type="journal article" date="2021" name="Int. J. Syst. Evol. Microbiol.">
        <title>Reticulibacter mediterranei gen. nov., sp. nov., within the new family Reticulibacteraceae fam. nov., and Ktedonospora formicarum gen. nov., sp. nov., Ktedonobacter robiniae sp. nov., Dictyobacter formicarum sp. nov. and Dictyobacter arantiisoli sp. nov., belonging to the class Ktedonobacteria.</title>
        <authorList>
            <person name="Yabe S."/>
            <person name="Zheng Y."/>
            <person name="Wang C.M."/>
            <person name="Sakai Y."/>
            <person name="Abe K."/>
            <person name="Yokota A."/>
            <person name="Donadio S."/>
            <person name="Cavaletti L."/>
            <person name="Monciardini P."/>
        </authorList>
    </citation>
    <scope>NUCLEOTIDE SEQUENCE [LARGE SCALE GENOMIC DNA]</scope>
    <source>
        <strain evidence="1 2">SOSP1-9</strain>
    </source>
</reference>
<dbReference type="Proteomes" id="UP000635565">
    <property type="component" value="Unassembled WGS sequence"/>
</dbReference>
<name>A0ABQ3VG87_9CHLR</name>
<dbReference type="NCBIfam" id="TIGR00481">
    <property type="entry name" value="YbhB/YbcL family Raf kinase inhibitor-like protein"/>
    <property type="match status" value="1"/>
</dbReference>
<gene>
    <name evidence="1" type="ORF">KSZ_32050</name>
</gene>
<dbReference type="RefSeq" id="WP_201362862.1">
    <property type="nucleotide sequence ID" value="NZ_BNJJ01000008.1"/>
</dbReference>
<keyword evidence="2" id="KW-1185">Reference proteome</keyword>
<proteinExistence type="predicted"/>
<dbReference type="Gene3D" id="3.90.280.10">
    <property type="entry name" value="PEBP-like"/>
    <property type="match status" value="1"/>
</dbReference>
<dbReference type="CDD" id="cd00865">
    <property type="entry name" value="PEBP_bact_arch"/>
    <property type="match status" value="1"/>
</dbReference>
<comment type="caution">
    <text evidence="1">The sequence shown here is derived from an EMBL/GenBank/DDBJ whole genome shotgun (WGS) entry which is preliminary data.</text>
</comment>
<accession>A0ABQ3VG87</accession>
<organism evidence="1 2">
    <name type="scientific">Dictyobacter formicarum</name>
    <dbReference type="NCBI Taxonomy" id="2778368"/>
    <lineage>
        <taxon>Bacteria</taxon>
        <taxon>Bacillati</taxon>
        <taxon>Chloroflexota</taxon>
        <taxon>Ktedonobacteria</taxon>
        <taxon>Ktedonobacterales</taxon>
        <taxon>Dictyobacteraceae</taxon>
        <taxon>Dictyobacter</taxon>
    </lineage>
</organism>
<dbReference type="PANTHER" id="PTHR30289:SF1">
    <property type="entry name" value="PEBP (PHOSPHATIDYLETHANOLAMINE-BINDING PROTEIN) FAMILY PROTEIN"/>
    <property type="match status" value="1"/>
</dbReference>
<dbReference type="PANTHER" id="PTHR30289">
    <property type="entry name" value="UNCHARACTERIZED PROTEIN YBCL-RELATED"/>
    <property type="match status" value="1"/>
</dbReference>
<dbReference type="EMBL" id="BNJJ01000008">
    <property type="protein sequence ID" value="GHO85199.1"/>
    <property type="molecule type" value="Genomic_DNA"/>
</dbReference>
<dbReference type="Pfam" id="PF01161">
    <property type="entry name" value="PBP"/>
    <property type="match status" value="1"/>
</dbReference>
<dbReference type="SUPFAM" id="SSF49777">
    <property type="entry name" value="PEBP-like"/>
    <property type="match status" value="1"/>
</dbReference>
<protein>
    <submittedName>
        <fullName evidence="1">PBP family phospholipid-binding protein</fullName>
    </submittedName>
</protein>